<sequence length="177" mass="19503">MRGFKVELIVETGEGLADANSYTSLEFASNYFNSKGDEVWLLTSDLKQSYALIAATEYIDHTWGPRLKGRPLVSNQSREFPRSNCFDRYGKKIVGVPTTLQQACSLYALYSTTASLWAANSTSGSAKEVLTEKVTVGPITTETTYTESQKSNARLYFPQADALMRQFLSGANGGVIR</sequence>
<evidence type="ECO:0000313" key="3">
    <source>
        <dbReference type="Proteomes" id="UP000503037"/>
    </source>
</evidence>
<evidence type="ECO:0000259" key="1">
    <source>
        <dbReference type="Pfam" id="PF20557"/>
    </source>
</evidence>
<gene>
    <name evidence="2" type="ORF">vBAcoSR7M_29</name>
</gene>
<organism evidence="2 3">
    <name type="scientific">Alteromonas phage vB_AcoS-R7M</name>
    <dbReference type="NCBI Taxonomy" id="2729541"/>
    <lineage>
        <taxon>Viruses</taxon>
        <taxon>Duplodnaviria</taxon>
        <taxon>Heunggongvirae</taxon>
        <taxon>Uroviricota</taxon>
        <taxon>Caudoviricetes</taxon>
        <taxon>Queuovirinae</taxon>
        <taxon>Amoyvirus</taxon>
        <taxon>Amoyvirus R7M</taxon>
    </lineage>
</organism>
<reference evidence="3" key="1">
    <citation type="submission" date="2020-04" db="EMBL/GenBank/DDBJ databases">
        <authorList>
            <person name="Ma R."/>
            <person name="Lai J."/>
            <person name="Yang Y."/>
            <person name="Jiao N."/>
            <person name="Zhang R."/>
        </authorList>
    </citation>
    <scope>NUCLEOTIDE SEQUENCE [LARGE SCALE GENOMIC DNA]</scope>
</reference>
<dbReference type="InterPro" id="IPR046787">
    <property type="entry name" value="DnaT_2"/>
</dbReference>
<evidence type="ECO:0000313" key="2">
    <source>
        <dbReference type="EMBL" id="QJI53351.1"/>
    </source>
</evidence>
<name>A0A6M3YNL9_9CAUD</name>
<dbReference type="Pfam" id="PF20557">
    <property type="entry name" value="DnaT_2"/>
    <property type="match status" value="1"/>
</dbReference>
<feature type="domain" description="Putative DnaT-like" evidence="1">
    <location>
        <begin position="7"/>
        <end position="174"/>
    </location>
</feature>
<proteinExistence type="predicted"/>
<keyword evidence="3" id="KW-1185">Reference proteome</keyword>
<accession>A0A6M3YNL9</accession>
<dbReference type="Proteomes" id="UP000503037">
    <property type="component" value="Segment"/>
</dbReference>
<dbReference type="EMBL" id="MT345684">
    <property type="protein sequence ID" value="QJI53351.1"/>
    <property type="molecule type" value="Genomic_DNA"/>
</dbReference>
<protein>
    <submittedName>
        <fullName evidence="2">Head completion adaptor</fullName>
    </submittedName>
</protein>